<feature type="transmembrane region" description="Helical" evidence="6">
    <location>
        <begin position="143"/>
        <end position="160"/>
    </location>
</feature>
<proteinExistence type="inferred from homology"/>
<dbReference type="PANTHER" id="PTHR32322">
    <property type="entry name" value="INNER MEMBRANE TRANSPORTER"/>
    <property type="match status" value="1"/>
</dbReference>
<evidence type="ECO:0000256" key="6">
    <source>
        <dbReference type="SAM" id="Phobius"/>
    </source>
</evidence>
<feature type="transmembrane region" description="Helical" evidence="6">
    <location>
        <begin position="118"/>
        <end position="137"/>
    </location>
</feature>
<dbReference type="Pfam" id="PF00892">
    <property type="entry name" value="EamA"/>
    <property type="match status" value="2"/>
</dbReference>
<dbReference type="InterPro" id="IPR037185">
    <property type="entry name" value="EmrE-like"/>
</dbReference>
<organism evidence="8 9">
    <name type="scientific">Temperatibacter marinus</name>
    <dbReference type="NCBI Taxonomy" id="1456591"/>
    <lineage>
        <taxon>Bacteria</taxon>
        <taxon>Pseudomonadati</taxon>
        <taxon>Pseudomonadota</taxon>
        <taxon>Alphaproteobacteria</taxon>
        <taxon>Kordiimonadales</taxon>
        <taxon>Temperatibacteraceae</taxon>
        <taxon>Temperatibacter</taxon>
    </lineage>
</organism>
<dbReference type="InterPro" id="IPR050638">
    <property type="entry name" value="AA-Vitamin_Transporters"/>
</dbReference>
<evidence type="ECO:0000256" key="3">
    <source>
        <dbReference type="ARBA" id="ARBA00022692"/>
    </source>
</evidence>
<reference evidence="8" key="1">
    <citation type="submission" date="2023-04" db="EMBL/GenBank/DDBJ databases">
        <title>Complete genome sequence of Temperatibacter marinus.</title>
        <authorList>
            <person name="Rong J.-C."/>
            <person name="Yi M.-L."/>
            <person name="Zhao Q."/>
        </authorList>
    </citation>
    <scope>NUCLEOTIDE SEQUENCE</scope>
    <source>
        <strain evidence="8">NBRC 110045</strain>
    </source>
</reference>
<comment type="subcellular location">
    <subcellularLocation>
        <location evidence="1">Membrane</location>
        <topology evidence="1">Multi-pass membrane protein</topology>
    </subcellularLocation>
</comment>
<dbReference type="InterPro" id="IPR000620">
    <property type="entry name" value="EamA_dom"/>
</dbReference>
<dbReference type="PANTHER" id="PTHR32322:SF2">
    <property type="entry name" value="EAMA DOMAIN-CONTAINING PROTEIN"/>
    <property type="match status" value="1"/>
</dbReference>
<protein>
    <submittedName>
        <fullName evidence="8">DMT family transporter</fullName>
    </submittedName>
</protein>
<keyword evidence="4 6" id="KW-1133">Transmembrane helix</keyword>
<name>A0AA52EGB5_9PROT</name>
<evidence type="ECO:0000256" key="2">
    <source>
        <dbReference type="ARBA" id="ARBA00007362"/>
    </source>
</evidence>
<sequence>MKIKHILFVILLNAIWGWNFIAVKYSVADFTPFLSNMLRFLLAFVFMLPFIRHSIKGHVPSVLRIALMMGVLHFGCLYIATSMAGGVSAVAIAAQLNVPFATLCAVVMLKETVGLTRIVAIAVSFIGVIIMGFDPLVFDYFDALLVMTLGALTFAIASIYMRQLRDIPPMTIQAWVAFAGIFGSMALTLLFEDNQIENVLAGSSPAWWGIVFSGLLSTVVGHGGMNYLLQKYEVNVVVPYLLLMPFFAVSASIVMLGEVLTPRMIIGASCTILGVVVITYRNTRKMKKALIPGEET</sequence>
<comment type="similarity">
    <text evidence="2">Belongs to the EamA transporter family.</text>
</comment>
<evidence type="ECO:0000313" key="9">
    <source>
        <dbReference type="Proteomes" id="UP001268683"/>
    </source>
</evidence>
<feature type="transmembrane region" description="Helical" evidence="6">
    <location>
        <begin position="63"/>
        <end position="81"/>
    </location>
</feature>
<keyword evidence="9" id="KW-1185">Reference proteome</keyword>
<dbReference type="EMBL" id="CP123872">
    <property type="protein sequence ID" value="WND01556.1"/>
    <property type="molecule type" value="Genomic_DNA"/>
</dbReference>
<feature type="domain" description="EamA" evidence="7">
    <location>
        <begin position="5"/>
        <end position="131"/>
    </location>
</feature>
<feature type="transmembrane region" description="Helical" evidence="6">
    <location>
        <begin position="7"/>
        <end position="27"/>
    </location>
</feature>
<evidence type="ECO:0000256" key="5">
    <source>
        <dbReference type="ARBA" id="ARBA00023136"/>
    </source>
</evidence>
<keyword evidence="5 6" id="KW-0472">Membrane</keyword>
<accession>A0AA52EGB5</accession>
<feature type="transmembrane region" description="Helical" evidence="6">
    <location>
        <begin position="206"/>
        <end position="229"/>
    </location>
</feature>
<gene>
    <name evidence="8" type="ORF">QGN29_08285</name>
</gene>
<feature type="transmembrane region" description="Helical" evidence="6">
    <location>
        <begin position="172"/>
        <end position="191"/>
    </location>
</feature>
<dbReference type="KEGG" id="tmk:QGN29_08285"/>
<dbReference type="SUPFAM" id="SSF103481">
    <property type="entry name" value="Multidrug resistance efflux transporter EmrE"/>
    <property type="match status" value="2"/>
</dbReference>
<dbReference type="AlphaFoldDB" id="A0AA52EGB5"/>
<dbReference type="GO" id="GO:0016020">
    <property type="term" value="C:membrane"/>
    <property type="evidence" value="ECO:0007669"/>
    <property type="project" value="UniProtKB-SubCell"/>
</dbReference>
<feature type="transmembrane region" description="Helical" evidence="6">
    <location>
        <begin position="33"/>
        <end position="51"/>
    </location>
</feature>
<feature type="transmembrane region" description="Helical" evidence="6">
    <location>
        <begin position="263"/>
        <end position="280"/>
    </location>
</feature>
<dbReference type="Gene3D" id="1.10.3730.20">
    <property type="match status" value="1"/>
</dbReference>
<evidence type="ECO:0000259" key="7">
    <source>
        <dbReference type="Pfam" id="PF00892"/>
    </source>
</evidence>
<keyword evidence="3 6" id="KW-0812">Transmembrane</keyword>
<feature type="domain" description="EamA" evidence="7">
    <location>
        <begin position="144"/>
        <end position="279"/>
    </location>
</feature>
<evidence type="ECO:0000256" key="4">
    <source>
        <dbReference type="ARBA" id="ARBA00022989"/>
    </source>
</evidence>
<feature type="transmembrane region" description="Helical" evidence="6">
    <location>
        <begin position="87"/>
        <end position="109"/>
    </location>
</feature>
<dbReference type="Proteomes" id="UP001268683">
    <property type="component" value="Chromosome"/>
</dbReference>
<evidence type="ECO:0000256" key="1">
    <source>
        <dbReference type="ARBA" id="ARBA00004141"/>
    </source>
</evidence>
<dbReference type="RefSeq" id="WP_310797384.1">
    <property type="nucleotide sequence ID" value="NZ_CP123872.1"/>
</dbReference>
<evidence type="ECO:0000313" key="8">
    <source>
        <dbReference type="EMBL" id="WND01556.1"/>
    </source>
</evidence>
<feature type="transmembrane region" description="Helical" evidence="6">
    <location>
        <begin position="236"/>
        <end position="257"/>
    </location>
</feature>